<comment type="caution">
    <text evidence="1">The sequence shown here is derived from an EMBL/GenBank/DDBJ whole genome shotgun (WGS) entry which is preliminary data.</text>
</comment>
<protein>
    <submittedName>
        <fullName evidence="1">Uncharacterized protein</fullName>
    </submittedName>
</protein>
<accession>A0A7J7JVZ9</accession>
<reference evidence="1" key="1">
    <citation type="submission" date="2020-06" db="EMBL/GenBank/DDBJ databases">
        <title>Draft genome of Bugula neritina, a colonial animal packing powerful symbionts and potential medicines.</title>
        <authorList>
            <person name="Rayko M."/>
        </authorList>
    </citation>
    <scope>NUCLEOTIDE SEQUENCE [LARGE SCALE GENOMIC DNA]</scope>
    <source>
        <strain evidence="1">Kwan_BN1</strain>
    </source>
</reference>
<proteinExistence type="predicted"/>
<gene>
    <name evidence="1" type="ORF">EB796_012213</name>
</gene>
<keyword evidence="2" id="KW-1185">Reference proteome</keyword>
<dbReference type="EMBL" id="VXIV02001811">
    <property type="protein sequence ID" value="KAF6029526.1"/>
    <property type="molecule type" value="Genomic_DNA"/>
</dbReference>
<name>A0A7J7JVZ9_BUGNE</name>
<sequence>MRNDNGFHFLFVRIASISADLTMLPTLFSMKPVLLLCPVNSLRYLDQVEPFEFPEATFFCNLQLQQYELLWRPPALN</sequence>
<evidence type="ECO:0000313" key="2">
    <source>
        <dbReference type="Proteomes" id="UP000593567"/>
    </source>
</evidence>
<dbReference type="Proteomes" id="UP000593567">
    <property type="component" value="Unassembled WGS sequence"/>
</dbReference>
<dbReference type="AlphaFoldDB" id="A0A7J7JVZ9"/>
<organism evidence="1 2">
    <name type="scientific">Bugula neritina</name>
    <name type="common">Brown bryozoan</name>
    <name type="synonym">Sertularia neritina</name>
    <dbReference type="NCBI Taxonomy" id="10212"/>
    <lineage>
        <taxon>Eukaryota</taxon>
        <taxon>Metazoa</taxon>
        <taxon>Spiralia</taxon>
        <taxon>Lophotrochozoa</taxon>
        <taxon>Bryozoa</taxon>
        <taxon>Gymnolaemata</taxon>
        <taxon>Cheilostomatida</taxon>
        <taxon>Flustrina</taxon>
        <taxon>Buguloidea</taxon>
        <taxon>Bugulidae</taxon>
        <taxon>Bugula</taxon>
    </lineage>
</organism>
<evidence type="ECO:0000313" key="1">
    <source>
        <dbReference type="EMBL" id="KAF6029526.1"/>
    </source>
</evidence>